<protein>
    <submittedName>
        <fullName evidence="1">Cryptic asc operon repressor</fullName>
    </submittedName>
</protein>
<reference evidence="1 2" key="1">
    <citation type="submission" date="2018-12" db="EMBL/GenBank/DDBJ databases">
        <authorList>
            <consortium name="Pathogen Informatics"/>
        </authorList>
    </citation>
    <scope>NUCLEOTIDE SEQUENCE [LARGE SCALE GENOMIC DNA]</scope>
    <source>
        <strain evidence="1 2">NCTC11214</strain>
    </source>
</reference>
<name>A0A447KMZ2_SEROD</name>
<dbReference type="InterPro" id="IPR028082">
    <property type="entry name" value="Peripla_BP_I"/>
</dbReference>
<dbReference type="AlphaFoldDB" id="A0A447KMZ2"/>
<dbReference type="Proteomes" id="UP000281391">
    <property type="component" value="Chromosome"/>
</dbReference>
<dbReference type="SUPFAM" id="SSF53822">
    <property type="entry name" value="Periplasmic binding protein-like I"/>
    <property type="match status" value="1"/>
</dbReference>
<gene>
    <name evidence="1" type="primary">ascG_2</name>
    <name evidence="1" type="ORF">NCTC11214_01089</name>
</gene>
<evidence type="ECO:0000313" key="1">
    <source>
        <dbReference type="EMBL" id="VDZ53498.1"/>
    </source>
</evidence>
<evidence type="ECO:0000313" key="2">
    <source>
        <dbReference type="Proteomes" id="UP000281391"/>
    </source>
</evidence>
<proteinExistence type="predicted"/>
<dbReference type="Gene3D" id="3.40.50.2300">
    <property type="match status" value="1"/>
</dbReference>
<sequence>MVSIIFQPRPYLTPALTSVKDPVSDMINEVINRLIAMLDGGYLSKDTLFSSQLIVRDSVAHGPFWGGDRRGLGEE</sequence>
<accession>A0A447KMZ2</accession>
<organism evidence="1 2">
    <name type="scientific">Serratia odorifera</name>
    <dbReference type="NCBI Taxonomy" id="618"/>
    <lineage>
        <taxon>Bacteria</taxon>
        <taxon>Pseudomonadati</taxon>
        <taxon>Pseudomonadota</taxon>
        <taxon>Gammaproteobacteria</taxon>
        <taxon>Enterobacterales</taxon>
        <taxon>Yersiniaceae</taxon>
        <taxon>Serratia</taxon>
    </lineage>
</organism>
<dbReference type="KEGG" id="sof:NCTC11214_01089"/>
<dbReference type="EMBL" id="LR134117">
    <property type="protein sequence ID" value="VDZ53498.1"/>
    <property type="molecule type" value="Genomic_DNA"/>
</dbReference>